<dbReference type="CDD" id="cd00090">
    <property type="entry name" value="HTH_ARSR"/>
    <property type="match status" value="1"/>
</dbReference>
<dbReference type="InterPro" id="IPR000835">
    <property type="entry name" value="HTH_MarR-typ"/>
</dbReference>
<dbReference type="PANTHER" id="PTHR33164">
    <property type="entry name" value="TRANSCRIPTIONAL REGULATOR, MARR FAMILY"/>
    <property type="match status" value="1"/>
</dbReference>
<dbReference type="InterPro" id="IPR011991">
    <property type="entry name" value="ArsR-like_HTH"/>
</dbReference>
<dbReference type="InterPro" id="IPR036390">
    <property type="entry name" value="WH_DNA-bd_sf"/>
</dbReference>
<dbReference type="Pfam" id="PF12802">
    <property type="entry name" value="MarR_2"/>
    <property type="match status" value="1"/>
</dbReference>
<dbReference type="Gene3D" id="1.10.10.10">
    <property type="entry name" value="Winged helix-like DNA-binding domain superfamily/Winged helix DNA-binding domain"/>
    <property type="match status" value="1"/>
</dbReference>
<keyword evidence="3" id="KW-1185">Reference proteome</keyword>
<evidence type="ECO:0000313" key="3">
    <source>
        <dbReference type="Proteomes" id="UP001595701"/>
    </source>
</evidence>
<dbReference type="Proteomes" id="UP001595701">
    <property type="component" value="Unassembled WGS sequence"/>
</dbReference>
<proteinExistence type="predicted"/>
<evidence type="ECO:0000313" key="2">
    <source>
        <dbReference type="EMBL" id="MFC3576562.1"/>
    </source>
</evidence>
<dbReference type="SMART" id="SM00347">
    <property type="entry name" value="HTH_MARR"/>
    <property type="match status" value="1"/>
</dbReference>
<dbReference type="RefSeq" id="WP_310776161.1">
    <property type="nucleotide sequence ID" value="NZ_JBHRWR010000017.1"/>
</dbReference>
<dbReference type="PANTHER" id="PTHR33164:SF99">
    <property type="entry name" value="MARR FAMILY REGULATORY PROTEIN"/>
    <property type="match status" value="1"/>
</dbReference>
<dbReference type="EMBL" id="JBHRWR010000017">
    <property type="protein sequence ID" value="MFC3576562.1"/>
    <property type="molecule type" value="Genomic_DNA"/>
</dbReference>
<accession>A0ABV7SJN2</accession>
<dbReference type="InterPro" id="IPR039422">
    <property type="entry name" value="MarR/SlyA-like"/>
</dbReference>
<protein>
    <submittedName>
        <fullName evidence="2">MarR family winged helix-turn-helix transcriptional regulator</fullName>
    </submittedName>
</protein>
<name>A0ABV7SJN2_9ACTN</name>
<dbReference type="PROSITE" id="PS50995">
    <property type="entry name" value="HTH_MARR_2"/>
    <property type="match status" value="1"/>
</dbReference>
<organism evidence="2 3">
    <name type="scientific">Streptomyces yaanensis</name>
    <dbReference type="NCBI Taxonomy" id="1142239"/>
    <lineage>
        <taxon>Bacteria</taxon>
        <taxon>Bacillati</taxon>
        <taxon>Actinomycetota</taxon>
        <taxon>Actinomycetes</taxon>
        <taxon>Kitasatosporales</taxon>
        <taxon>Streptomycetaceae</taxon>
        <taxon>Streptomyces</taxon>
    </lineage>
</organism>
<evidence type="ECO:0000259" key="1">
    <source>
        <dbReference type="PROSITE" id="PS50995"/>
    </source>
</evidence>
<sequence>MEEAPRWLSPVEERAWRGMLRMHDLLVNQAGRTLQSEFGLSATDYSVLAELTRAPGDRLRVLELAKVLGWEKSRVSHHLSRMAKRGLVAREECLDDGRGAYMMVTAAGRAALENAAPQHVEDVRRLFLDHLSPGQITLLAEITDSVIEKIDIN</sequence>
<dbReference type="SUPFAM" id="SSF46785">
    <property type="entry name" value="Winged helix' DNA-binding domain"/>
    <property type="match status" value="1"/>
</dbReference>
<gene>
    <name evidence="2" type="ORF">ACFOZ0_25410</name>
</gene>
<reference evidence="3" key="1">
    <citation type="journal article" date="2019" name="Int. J. Syst. Evol. Microbiol.">
        <title>The Global Catalogue of Microorganisms (GCM) 10K type strain sequencing project: providing services to taxonomists for standard genome sequencing and annotation.</title>
        <authorList>
            <consortium name="The Broad Institute Genomics Platform"/>
            <consortium name="The Broad Institute Genome Sequencing Center for Infectious Disease"/>
            <person name="Wu L."/>
            <person name="Ma J."/>
        </authorList>
    </citation>
    <scope>NUCLEOTIDE SEQUENCE [LARGE SCALE GENOMIC DNA]</scope>
    <source>
        <strain evidence="3">CGMCC 4.7035</strain>
    </source>
</reference>
<comment type="caution">
    <text evidence="2">The sequence shown here is derived from an EMBL/GenBank/DDBJ whole genome shotgun (WGS) entry which is preliminary data.</text>
</comment>
<feature type="domain" description="HTH marR-type" evidence="1">
    <location>
        <begin position="1"/>
        <end position="148"/>
    </location>
</feature>
<dbReference type="InterPro" id="IPR036388">
    <property type="entry name" value="WH-like_DNA-bd_sf"/>
</dbReference>